<dbReference type="AlphaFoldDB" id="U2Q262"/>
<dbReference type="Proteomes" id="UP000017052">
    <property type="component" value="Unassembled WGS sequence"/>
</dbReference>
<feature type="transmembrane region" description="Helical" evidence="2">
    <location>
        <begin position="87"/>
        <end position="105"/>
    </location>
</feature>
<feature type="region of interest" description="Disordered" evidence="1">
    <location>
        <begin position="36"/>
        <end position="82"/>
    </location>
</feature>
<dbReference type="GeneID" id="95359425"/>
<feature type="compositionally biased region" description="Polar residues" evidence="1">
    <location>
        <begin position="72"/>
        <end position="81"/>
    </location>
</feature>
<evidence type="ECO:0000256" key="1">
    <source>
        <dbReference type="SAM" id="MobiDB-lite"/>
    </source>
</evidence>
<gene>
    <name evidence="4" type="ORF">HMPREF0682_0466</name>
</gene>
<dbReference type="RefSeq" id="WP_021798783.1">
    <property type="nucleotide sequence ID" value="NZ_ACVN02000314.1"/>
</dbReference>
<keyword evidence="2" id="KW-0472">Membrane</keyword>
<accession>U2Q262</accession>
<keyword evidence="2" id="KW-1133">Transmembrane helix</keyword>
<reference evidence="4" key="1">
    <citation type="submission" date="2013-08" db="EMBL/GenBank/DDBJ databases">
        <authorList>
            <person name="Durkin A.S."/>
            <person name="Haft D.R."/>
            <person name="McCorrison J."/>
            <person name="Torralba M."/>
            <person name="Gillis M."/>
            <person name="Haft D.H."/>
            <person name="Methe B."/>
            <person name="Sutton G."/>
            <person name="Nelson K.E."/>
        </authorList>
    </citation>
    <scope>NUCLEOTIDE SEQUENCE [LARGE SCALE GENOMIC DNA]</scope>
    <source>
        <strain evidence="4">F0233</strain>
    </source>
</reference>
<dbReference type="EMBL" id="ACVN02000314">
    <property type="protein sequence ID" value="ERK50109.1"/>
    <property type="molecule type" value="Genomic_DNA"/>
</dbReference>
<feature type="compositionally biased region" description="Low complexity" evidence="1">
    <location>
        <begin position="36"/>
        <end position="69"/>
    </location>
</feature>
<sequence length="115" mass="11435">MDTQDSAGTSGARRVRTVLAGAVLAVGLLAPVPAAAQPVPAQPTPHATATATATGTTAQQASTTPQQAGRTAESTVSSGSLSRKKTVAALVLGFVVALAAAVLVYRRSARDNRLG</sequence>
<protein>
    <recommendedName>
        <fullName evidence="6">LPXTG cell wall anchor domain protein</fullName>
    </recommendedName>
</protein>
<organism evidence="4 5">
    <name type="scientific">Propionibacterium acidifaciens F0233</name>
    <dbReference type="NCBI Taxonomy" id="553198"/>
    <lineage>
        <taxon>Bacteria</taxon>
        <taxon>Bacillati</taxon>
        <taxon>Actinomycetota</taxon>
        <taxon>Actinomycetes</taxon>
        <taxon>Propionibacteriales</taxon>
        <taxon>Propionibacteriaceae</taxon>
        <taxon>Propionibacterium</taxon>
    </lineage>
</organism>
<evidence type="ECO:0000313" key="4">
    <source>
        <dbReference type="EMBL" id="ERK50109.1"/>
    </source>
</evidence>
<evidence type="ECO:0000256" key="2">
    <source>
        <dbReference type="SAM" id="Phobius"/>
    </source>
</evidence>
<evidence type="ECO:0008006" key="6">
    <source>
        <dbReference type="Google" id="ProtNLM"/>
    </source>
</evidence>
<keyword evidence="5" id="KW-1185">Reference proteome</keyword>
<feature type="chain" id="PRO_5004633928" description="LPXTG cell wall anchor domain protein" evidence="3">
    <location>
        <begin position="37"/>
        <end position="115"/>
    </location>
</feature>
<comment type="caution">
    <text evidence="4">The sequence shown here is derived from an EMBL/GenBank/DDBJ whole genome shotgun (WGS) entry which is preliminary data.</text>
</comment>
<keyword evidence="3" id="KW-0732">Signal</keyword>
<name>U2Q262_9ACTN</name>
<evidence type="ECO:0000313" key="5">
    <source>
        <dbReference type="Proteomes" id="UP000017052"/>
    </source>
</evidence>
<feature type="signal peptide" evidence="3">
    <location>
        <begin position="1"/>
        <end position="36"/>
    </location>
</feature>
<proteinExistence type="predicted"/>
<keyword evidence="2" id="KW-0812">Transmembrane</keyword>
<evidence type="ECO:0000256" key="3">
    <source>
        <dbReference type="SAM" id="SignalP"/>
    </source>
</evidence>